<evidence type="ECO:0000313" key="3">
    <source>
        <dbReference type="Proteomes" id="UP000502823"/>
    </source>
</evidence>
<dbReference type="AlphaFoldDB" id="A0A6L2PYT8"/>
<gene>
    <name evidence="2" type="ORF">Cfor_11609</name>
</gene>
<feature type="non-terminal residue" evidence="2">
    <location>
        <position position="1"/>
    </location>
</feature>
<proteinExistence type="predicted"/>
<keyword evidence="1" id="KW-0732">Signal</keyword>
<feature type="signal peptide" evidence="1">
    <location>
        <begin position="1"/>
        <end position="18"/>
    </location>
</feature>
<dbReference type="InParanoid" id="A0A6L2PYT8"/>
<evidence type="ECO:0000256" key="1">
    <source>
        <dbReference type="SAM" id="SignalP"/>
    </source>
</evidence>
<name>A0A6L2PYT8_COPFO</name>
<reference evidence="3" key="1">
    <citation type="submission" date="2020-01" db="EMBL/GenBank/DDBJ databases">
        <title>Draft genome sequence of the Termite Coptotermes fromosanus.</title>
        <authorList>
            <person name="Itakura S."/>
            <person name="Yosikawa Y."/>
            <person name="Umezawa K."/>
        </authorList>
    </citation>
    <scope>NUCLEOTIDE SEQUENCE [LARGE SCALE GENOMIC DNA]</scope>
</reference>
<comment type="caution">
    <text evidence="2">The sequence shown here is derived from an EMBL/GenBank/DDBJ whole genome shotgun (WGS) entry which is preliminary data.</text>
</comment>
<keyword evidence="3" id="KW-1185">Reference proteome</keyword>
<organism evidence="2 3">
    <name type="scientific">Coptotermes formosanus</name>
    <name type="common">Formosan subterranean termite</name>
    <dbReference type="NCBI Taxonomy" id="36987"/>
    <lineage>
        <taxon>Eukaryota</taxon>
        <taxon>Metazoa</taxon>
        <taxon>Ecdysozoa</taxon>
        <taxon>Arthropoda</taxon>
        <taxon>Hexapoda</taxon>
        <taxon>Insecta</taxon>
        <taxon>Pterygota</taxon>
        <taxon>Neoptera</taxon>
        <taxon>Polyneoptera</taxon>
        <taxon>Dictyoptera</taxon>
        <taxon>Blattodea</taxon>
        <taxon>Blattoidea</taxon>
        <taxon>Termitoidae</taxon>
        <taxon>Rhinotermitidae</taxon>
        <taxon>Coptotermes</taxon>
    </lineage>
</organism>
<evidence type="ECO:0000313" key="2">
    <source>
        <dbReference type="EMBL" id="GFG37791.1"/>
    </source>
</evidence>
<protein>
    <submittedName>
        <fullName evidence="2">Uncharacterized protein</fullName>
    </submittedName>
</protein>
<accession>A0A6L2PYT8</accession>
<feature type="chain" id="PRO_5027058232" evidence="1">
    <location>
        <begin position="19"/>
        <end position="168"/>
    </location>
</feature>
<dbReference type="OrthoDB" id="6613562at2759"/>
<dbReference type="EMBL" id="BLKM01000725">
    <property type="protein sequence ID" value="GFG37791.1"/>
    <property type="molecule type" value="Genomic_DNA"/>
</dbReference>
<sequence length="168" mass="19149">TNEVTLLCVVLVVATLFAQGPCNRTTPASVKWRQLLRKTWKDVMRQIDITLRHHERQDYDTIYKQVQTATSPAHAPVANWIPGKGDVRGLKSLTRAQHEAGVYLLKLHSDLQKFEIILEDVARESGESQTLKHMMVSTCNFLKQVIRPLHTLRETNALRSVLPRCLIS</sequence>
<dbReference type="Proteomes" id="UP000502823">
    <property type="component" value="Unassembled WGS sequence"/>
</dbReference>